<accession>A0ABS7JHW6</accession>
<protein>
    <recommendedName>
        <fullName evidence="4">Phage shock protein B</fullName>
    </recommendedName>
</protein>
<reference evidence="2 3" key="1">
    <citation type="submission" date="2021-08" db="EMBL/GenBank/DDBJ databases">
        <title>Comparative Genomics Analysis of the Genus Qipengyuania Reveals Extensive Genetic Diversity and Metabolic Versatility, Including the Description of Fifteen Novel Species.</title>
        <authorList>
            <person name="Liu Y."/>
        </authorList>
    </citation>
    <scope>NUCLEOTIDE SEQUENCE [LARGE SCALE GENOMIC DNA]</scope>
    <source>
        <strain evidence="2 3">GH25</strain>
    </source>
</reference>
<keyword evidence="1" id="KW-1133">Transmembrane helix</keyword>
<feature type="transmembrane region" description="Helical" evidence="1">
    <location>
        <begin position="6"/>
        <end position="27"/>
    </location>
</feature>
<comment type="caution">
    <text evidence="2">The sequence shown here is derived from an EMBL/GenBank/DDBJ whole genome shotgun (WGS) entry which is preliminary data.</text>
</comment>
<evidence type="ECO:0008006" key="4">
    <source>
        <dbReference type="Google" id="ProtNLM"/>
    </source>
</evidence>
<gene>
    <name evidence="2" type="ORF">K3177_13925</name>
</gene>
<keyword evidence="3" id="KW-1185">Reference proteome</keyword>
<name>A0ABS7JHW6_9SPHN</name>
<evidence type="ECO:0000313" key="3">
    <source>
        <dbReference type="Proteomes" id="UP000776651"/>
    </source>
</evidence>
<keyword evidence="1" id="KW-0472">Membrane</keyword>
<dbReference type="Proteomes" id="UP000776651">
    <property type="component" value="Unassembled WGS sequence"/>
</dbReference>
<evidence type="ECO:0000256" key="1">
    <source>
        <dbReference type="SAM" id="Phobius"/>
    </source>
</evidence>
<dbReference type="EMBL" id="JAIGNQ010000004">
    <property type="protein sequence ID" value="MBX7489614.1"/>
    <property type="molecule type" value="Genomic_DNA"/>
</dbReference>
<organism evidence="2 3">
    <name type="scientific">Qipengyuania pacifica</name>
    <dbReference type="NCBI Taxonomy" id="2860199"/>
    <lineage>
        <taxon>Bacteria</taxon>
        <taxon>Pseudomonadati</taxon>
        <taxon>Pseudomonadota</taxon>
        <taxon>Alphaproteobacteria</taxon>
        <taxon>Sphingomonadales</taxon>
        <taxon>Erythrobacteraceae</taxon>
        <taxon>Qipengyuania</taxon>
    </lineage>
</organism>
<sequence>MFEPTMIIAGASLVGLTIVASVLLRAWQGWLALKRQELERHYAPDDEKAGSSLGAARIEISDLKERIKKLEAIASGVDL</sequence>
<evidence type="ECO:0000313" key="2">
    <source>
        <dbReference type="EMBL" id="MBX7489614.1"/>
    </source>
</evidence>
<proteinExistence type="predicted"/>
<keyword evidence="1" id="KW-0812">Transmembrane</keyword>